<gene>
    <name evidence="1" type="ORF">Megvenef_01744</name>
</gene>
<comment type="caution">
    <text evidence="1">The sequence shown here is derived from an EMBL/GenBank/DDBJ whole genome shotgun (WGS) entry which is preliminary data.</text>
</comment>
<name>A0ABU5NF04_9RICK</name>
<organism evidence="1 2">
    <name type="scientific">Candidatus Megaera venefica</name>
    <dbReference type="NCBI Taxonomy" id="2055910"/>
    <lineage>
        <taxon>Bacteria</taxon>
        <taxon>Pseudomonadati</taxon>
        <taxon>Pseudomonadota</taxon>
        <taxon>Alphaproteobacteria</taxon>
        <taxon>Rickettsiales</taxon>
        <taxon>Rickettsiaceae</taxon>
        <taxon>Candidatus Megaera</taxon>
    </lineage>
</organism>
<accession>A0ABU5NF04</accession>
<dbReference type="Proteomes" id="UP001291687">
    <property type="component" value="Unassembled WGS sequence"/>
</dbReference>
<evidence type="ECO:0000313" key="1">
    <source>
        <dbReference type="EMBL" id="MEA0971757.1"/>
    </source>
</evidence>
<dbReference type="Gene3D" id="1.25.40.10">
    <property type="entry name" value="Tetratricopeptide repeat domain"/>
    <property type="match status" value="2"/>
</dbReference>
<dbReference type="SMART" id="SM00028">
    <property type="entry name" value="TPR"/>
    <property type="match status" value="2"/>
</dbReference>
<dbReference type="Pfam" id="PF13374">
    <property type="entry name" value="TPR_10"/>
    <property type="match status" value="1"/>
</dbReference>
<proteinExistence type="predicted"/>
<dbReference type="InterPro" id="IPR019734">
    <property type="entry name" value="TPR_rpt"/>
</dbReference>
<dbReference type="InterPro" id="IPR011990">
    <property type="entry name" value="TPR-like_helical_dom_sf"/>
</dbReference>
<evidence type="ECO:0000313" key="2">
    <source>
        <dbReference type="Proteomes" id="UP001291687"/>
    </source>
</evidence>
<sequence length="233" mass="27251">MRKFSLINEAEDNEYTKSVFSIHDSIQSIIFDYLYKTVPTEYYDDIVPSLENFMERRVILHNKNIKEIQELSNHLESLLEHEHLFSAESFFNIRNILGNYYYETFGDIPKAKSLLEHARMVALQQDKSVRINLAKNSLYLGNIHSELGHYQEAEKLLQEAMLFFDNHCSECQNDYKAWALVCNGVNYTRMGQFKKAETLLLKSLELHKKLYGPEHILTLLVLTALEKNKHSPS</sequence>
<protein>
    <submittedName>
        <fullName evidence="1">Tetratricopeptide domain-contaning protein</fullName>
    </submittedName>
</protein>
<reference evidence="1 2" key="1">
    <citation type="submission" date="2023-03" db="EMBL/GenBank/DDBJ databases">
        <title>Host association and intracellularity evolved multiple times independently in the Rickettsiales.</title>
        <authorList>
            <person name="Castelli M."/>
            <person name="Nardi T."/>
            <person name="Gammuto L."/>
            <person name="Bellinzona G."/>
            <person name="Sabaneyeva E."/>
            <person name="Potekhin A."/>
            <person name="Serra V."/>
            <person name="Petroni G."/>
            <person name="Sassera D."/>
        </authorList>
    </citation>
    <scope>NUCLEOTIDE SEQUENCE [LARGE SCALE GENOMIC DNA]</scope>
    <source>
        <strain evidence="1 2">Sr 2-6</strain>
    </source>
</reference>
<dbReference type="SUPFAM" id="SSF48452">
    <property type="entry name" value="TPR-like"/>
    <property type="match status" value="1"/>
</dbReference>
<dbReference type="Pfam" id="PF13424">
    <property type="entry name" value="TPR_12"/>
    <property type="match status" value="1"/>
</dbReference>
<keyword evidence="2" id="KW-1185">Reference proteome</keyword>
<dbReference type="EMBL" id="JARJFB010000255">
    <property type="protein sequence ID" value="MEA0971757.1"/>
    <property type="molecule type" value="Genomic_DNA"/>
</dbReference>